<evidence type="ECO:0000313" key="1">
    <source>
        <dbReference type="EMBL" id="MFC5192658.1"/>
    </source>
</evidence>
<name>A0ABW0BYC5_9BACT</name>
<organism evidence="1 2">
    <name type="scientific">Algoriphagus aquatilis</name>
    <dbReference type="NCBI Taxonomy" id="490186"/>
    <lineage>
        <taxon>Bacteria</taxon>
        <taxon>Pseudomonadati</taxon>
        <taxon>Bacteroidota</taxon>
        <taxon>Cytophagia</taxon>
        <taxon>Cytophagales</taxon>
        <taxon>Cyclobacteriaceae</taxon>
        <taxon>Algoriphagus</taxon>
    </lineage>
</organism>
<dbReference type="Proteomes" id="UP001596163">
    <property type="component" value="Unassembled WGS sequence"/>
</dbReference>
<sequence>MQKSEIRELELFFWLITDRAFGALGKPFIYYPELKSGFKQDAPSAPFQSPALE</sequence>
<accession>A0ABW0BYC5</accession>
<keyword evidence="2" id="KW-1185">Reference proteome</keyword>
<reference evidence="2" key="1">
    <citation type="journal article" date="2019" name="Int. J. Syst. Evol. Microbiol.">
        <title>The Global Catalogue of Microorganisms (GCM) 10K type strain sequencing project: providing services to taxonomists for standard genome sequencing and annotation.</title>
        <authorList>
            <consortium name="The Broad Institute Genomics Platform"/>
            <consortium name="The Broad Institute Genome Sequencing Center for Infectious Disease"/>
            <person name="Wu L."/>
            <person name="Ma J."/>
        </authorList>
    </citation>
    <scope>NUCLEOTIDE SEQUENCE [LARGE SCALE GENOMIC DNA]</scope>
    <source>
        <strain evidence="2">CGMCC 1.7030</strain>
    </source>
</reference>
<protein>
    <submittedName>
        <fullName evidence="1">Uncharacterized protein</fullName>
    </submittedName>
</protein>
<comment type="caution">
    <text evidence="1">The sequence shown here is derived from an EMBL/GenBank/DDBJ whole genome shotgun (WGS) entry which is preliminary data.</text>
</comment>
<gene>
    <name evidence="1" type="ORF">ACFPIK_12850</name>
</gene>
<proteinExistence type="predicted"/>
<evidence type="ECO:0000313" key="2">
    <source>
        <dbReference type="Proteomes" id="UP001596163"/>
    </source>
</evidence>
<dbReference type="EMBL" id="JBHSKS010000010">
    <property type="protein sequence ID" value="MFC5192658.1"/>
    <property type="molecule type" value="Genomic_DNA"/>
</dbReference>